<protein>
    <submittedName>
        <fullName evidence="2">Uncharacterized protein</fullName>
    </submittedName>
</protein>
<name>A0ABX0NDB6_9BURK</name>
<organism evidence="2 3">
    <name type="scientific">Massilia frigida</name>
    <dbReference type="NCBI Taxonomy" id="2609281"/>
    <lineage>
        <taxon>Bacteria</taxon>
        <taxon>Pseudomonadati</taxon>
        <taxon>Pseudomonadota</taxon>
        <taxon>Betaproteobacteria</taxon>
        <taxon>Burkholderiales</taxon>
        <taxon>Oxalobacteraceae</taxon>
        <taxon>Telluria group</taxon>
        <taxon>Massilia</taxon>
    </lineage>
</organism>
<dbReference type="RefSeq" id="WP_167088185.1">
    <property type="nucleotide sequence ID" value="NZ_WHJG01000016.1"/>
</dbReference>
<evidence type="ECO:0000313" key="3">
    <source>
        <dbReference type="Proteomes" id="UP000621455"/>
    </source>
</evidence>
<comment type="caution">
    <text evidence="2">The sequence shown here is derived from an EMBL/GenBank/DDBJ whole genome shotgun (WGS) entry which is preliminary data.</text>
</comment>
<evidence type="ECO:0000313" key="2">
    <source>
        <dbReference type="EMBL" id="NHZ80849.1"/>
    </source>
</evidence>
<proteinExistence type="predicted"/>
<dbReference type="Proteomes" id="UP000621455">
    <property type="component" value="Unassembled WGS sequence"/>
</dbReference>
<reference evidence="2 3" key="1">
    <citation type="submission" date="2019-10" db="EMBL/GenBank/DDBJ databases">
        <title>Taxonomy of Antarctic Massilia spp.: description of Massilia rubra sp. nov., Massilia aquatica sp. nov., Massilia mucilaginosa sp. nov., Massilia frigida sp. nov. isolated from streams, lakes and regoliths.</title>
        <authorList>
            <person name="Holochova P."/>
            <person name="Sedlacek I."/>
            <person name="Kralova S."/>
            <person name="Maslanova I."/>
            <person name="Busse H.-J."/>
            <person name="Stankova E."/>
            <person name="Vrbovska V."/>
            <person name="Kovarovic V."/>
            <person name="Bartak M."/>
            <person name="Svec P."/>
            <person name="Pantucek R."/>
        </authorList>
    </citation>
    <scope>NUCLEOTIDE SEQUENCE [LARGE SCALE GENOMIC DNA]</scope>
    <source>
        <strain evidence="2 3">CCM 8695</strain>
    </source>
</reference>
<gene>
    <name evidence="2" type="ORF">F2P44_16430</name>
</gene>
<sequence length="126" mass="13891">MNVDVLVRIDRFVDDHQPGWVECSLLDADGSRHVVVEKGPVVCADPLWADSHYPQPGTILCTLETEWIDERGRRLAQIDTGLPWCVTSTTGQSRFAVLAEQIASRPARRAGEHDEPNQLLAGTDSG</sequence>
<dbReference type="EMBL" id="WHJG01000016">
    <property type="protein sequence ID" value="NHZ80849.1"/>
    <property type="molecule type" value="Genomic_DNA"/>
</dbReference>
<feature type="region of interest" description="Disordered" evidence="1">
    <location>
        <begin position="105"/>
        <end position="126"/>
    </location>
</feature>
<keyword evidence="3" id="KW-1185">Reference proteome</keyword>
<accession>A0ABX0NDB6</accession>
<evidence type="ECO:0000256" key="1">
    <source>
        <dbReference type="SAM" id="MobiDB-lite"/>
    </source>
</evidence>